<feature type="compositionally biased region" description="Basic and acidic residues" evidence="1">
    <location>
        <begin position="158"/>
        <end position="172"/>
    </location>
</feature>
<evidence type="ECO:0000256" key="1">
    <source>
        <dbReference type="SAM" id="MobiDB-lite"/>
    </source>
</evidence>
<feature type="region of interest" description="Disordered" evidence="1">
    <location>
        <begin position="153"/>
        <end position="172"/>
    </location>
</feature>
<sequence>MNHNSRGRKILELLKSSANSSAAFTESNNTQINVFNEKYINRNALSFDDEDESDRDKSYDELLKSSATSSTTFIEANNTQNNEVLNEDHIRMIRDALSFDEEDVSDRDQSYDELLKSSATSSTTFIEANNTQNNEVLNEDHIRMIRDALSFDEEDVSDRDQSYDELLKSSAT</sequence>
<reference evidence="2" key="1">
    <citation type="submission" date="2025-08" db="UniProtKB">
        <authorList>
            <consortium name="RefSeq"/>
        </authorList>
    </citation>
    <scope>IDENTIFICATION</scope>
    <source>
        <tissue evidence="2">Whole insect</tissue>
    </source>
</reference>
<name>A0A6P7FJS8_DIAVI</name>
<dbReference type="InParanoid" id="A0A6P7FJS8"/>
<proteinExistence type="predicted"/>
<dbReference type="RefSeq" id="XP_028135272.1">
    <property type="nucleotide sequence ID" value="XM_028279471.1"/>
</dbReference>
<protein>
    <submittedName>
        <fullName evidence="2">Uncharacterized protein LOC114330150</fullName>
    </submittedName>
</protein>
<accession>A0A6P7FJS8</accession>
<evidence type="ECO:0000313" key="2">
    <source>
        <dbReference type="RefSeq" id="XP_028135272.1"/>
    </source>
</evidence>
<organism evidence="2">
    <name type="scientific">Diabrotica virgifera virgifera</name>
    <name type="common">western corn rootworm</name>
    <dbReference type="NCBI Taxonomy" id="50390"/>
    <lineage>
        <taxon>Eukaryota</taxon>
        <taxon>Metazoa</taxon>
        <taxon>Ecdysozoa</taxon>
        <taxon>Arthropoda</taxon>
        <taxon>Hexapoda</taxon>
        <taxon>Insecta</taxon>
        <taxon>Pterygota</taxon>
        <taxon>Neoptera</taxon>
        <taxon>Endopterygota</taxon>
        <taxon>Coleoptera</taxon>
        <taxon>Polyphaga</taxon>
        <taxon>Cucujiformia</taxon>
        <taxon>Chrysomeloidea</taxon>
        <taxon>Chrysomelidae</taxon>
        <taxon>Galerucinae</taxon>
        <taxon>Diabroticina</taxon>
        <taxon>Diabroticites</taxon>
        <taxon>Diabrotica</taxon>
    </lineage>
</organism>
<dbReference type="AlphaFoldDB" id="A0A6P7FJS8"/>
<gene>
    <name evidence="2" type="primary">LOC114330150</name>
</gene>